<organism evidence="2 3">
    <name type="scientific">Allacma fusca</name>
    <dbReference type="NCBI Taxonomy" id="39272"/>
    <lineage>
        <taxon>Eukaryota</taxon>
        <taxon>Metazoa</taxon>
        <taxon>Ecdysozoa</taxon>
        <taxon>Arthropoda</taxon>
        <taxon>Hexapoda</taxon>
        <taxon>Collembola</taxon>
        <taxon>Symphypleona</taxon>
        <taxon>Sminthuridae</taxon>
        <taxon>Allacma</taxon>
    </lineage>
</organism>
<keyword evidence="1" id="KW-0472">Membrane</keyword>
<name>A0A8J2LJ68_9HEXA</name>
<evidence type="ECO:0000256" key="1">
    <source>
        <dbReference type="SAM" id="Phobius"/>
    </source>
</evidence>
<keyword evidence="1" id="KW-1133">Transmembrane helix</keyword>
<dbReference type="Proteomes" id="UP000708208">
    <property type="component" value="Unassembled WGS sequence"/>
</dbReference>
<gene>
    <name evidence="2" type="ORF">AFUS01_LOCUS34239</name>
</gene>
<accession>A0A8J2LJ68</accession>
<protein>
    <submittedName>
        <fullName evidence="2">Uncharacterized protein</fullName>
    </submittedName>
</protein>
<feature type="transmembrane region" description="Helical" evidence="1">
    <location>
        <begin position="31"/>
        <end position="52"/>
    </location>
</feature>
<comment type="caution">
    <text evidence="2">The sequence shown here is derived from an EMBL/GenBank/DDBJ whole genome shotgun (WGS) entry which is preliminary data.</text>
</comment>
<keyword evidence="1" id="KW-0812">Transmembrane</keyword>
<proteinExistence type="predicted"/>
<feature type="non-terminal residue" evidence="2">
    <location>
        <position position="1"/>
    </location>
</feature>
<evidence type="ECO:0000313" key="3">
    <source>
        <dbReference type="Proteomes" id="UP000708208"/>
    </source>
</evidence>
<sequence>MNPEDPRYMYHRIPKDFKSVWTLLLWTAFEYYVYVGIVGLFYFIFFLLDFMWDVQRLLADIFLAINVHDFDNGPSIWYLWN</sequence>
<evidence type="ECO:0000313" key="2">
    <source>
        <dbReference type="EMBL" id="CAG7824059.1"/>
    </source>
</evidence>
<dbReference type="AlphaFoldDB" id="A0A8J2LJ68"/>
<reference evidence="2" key="1">
    <citation type="submission" date="2021-06" db="EMBL/GenBank/DDBJ databases">
        <authorList>
            <person name="Hodson N. C."/>
            <person name="Mongue J. A."/>
            <person name="Jaron S. K."/>
        </authorList>
    </citation>
    <scope>NUCLEOTIDE SEQUENCE</scope>
</reference>
<dbReference type="EMBL" id="CAJVCH010531538">
    <property type="protein sequence ID" value="CAG7824059.1"/>
    <property type="molecule type" value="Genomic_DNA"/>
</dbReference>
<keyword evidence="3" id="KW-1185">Reference proteome</keyword>